<keyword evidence="1" id="KW-0732">Signal</keyword>
<evidence type="ECO:0000313" key="2">
    <source>
        <dbReference type="EMBL" id="KAL2837941.1"/>
    </source>
</evidence>
<name>A0ABR4JDH6_9EURO</name>
<proteinExistence type="predicted"/>
<evidence type="ECO:0000256" key="1">
    <source>
        <dbReference type="SAM" id="SignalP"/>
    </source>
</evidence>
<accession>A0ABR4JDH6</accession>
<feature type="chain" id="PRO_5047168994" evidence="1">
    <location>
        <begin position="19"/>
        <end position="243"/>
    </location>
</feature>
<gene>
    <name evidence="2" type="ORF">BJY01DRAFT_258197</name>
</gene>
<sequence>MFFIVGFWKILELLGCNSLQIFRAKLWWANLKLRLLPRWYYKEARDYIDWHYGKLRDAHAVLQRMRQLSHVHGAEVYIYNLHPNLHTRAASRNARLGEIYPDRDRQDDLRILHAKFRHILKELTLETDFAPRNAATWEYWKYCRGDSDSGSGRDRLWDERQPACATKGGCCGRYCGCCEQALYQYTTRYSGNQALGLTSRMVLRKMYGHCTAECACCVITHGVYEPDPYLPAPTFIARGRRDD</sequence>
<keyword evidence="3" id="KW-1185">Reference proteome</keyword>
<reference evidence="2 3" key="1">
    <citation type="submission" date="2024-07" db="EMBL/GenBank/DDBJ databases">
        <title>Section-level genome sequencing and comparative genomics of Aspergillus sections Usti and Cavernicolus.</title>
        <authorList>
            <consortium name="Lawrence Berkeley National Laboratory"/>
            <person name="Nybo J.L."/>
            <person name="Vesth T.C."/>
            <person name="Theobald S."/>
            <person name="Frisvad J.C."/>
            <person name="Larsen T.O."/>
            <person name="Kjaerboelling I."/>
            <person name="Rothschild-Mancinelli K."/>
            <person name="Lyhne E.K."/>
            <person name="Kogle M.E."/>
            <person name="Barry K."/>
            <person name="Clum A."/>
            <person name="Na H."/>
            <person name="Ledsgaard L."/>
            <person name="Lin J."/>
            <person name="Lipzen A."/>
            <person name="Kuo A."/>
            <person name="Riley R."/>
            <person name="Mondo S."/>
            <person name="Labutti K."/>
            <person name="Haridas S."/>
            <person name="Pangalinan J."/>
            <person name="Salamov A.A."/>
            <person name="Simmons B.A."/>
            <person name="Magnuson J.K."/>
            <person name="Chen J."/>
            <person name="Drula E."/>
            <person name="Henrissat B."/>
            <person name="Wiebenga A."/>
            <person name="Lubbers R.J."/>
            <person name="Gomes A.C."/>
            <person name="Makela M.R."/>
            <person name="Stajich J."/>
            <person name="Grigoriev I.V."/>
            <person name="Mortensen U.H."/>
            <person name="De Vries R.P."/>
            <person name="Baker S.E."/>
            <person name="Andersen M.R."/>
        </authorList>
    </citation>
    <scope>NUCLEOTIDE SEQUENCE [LARGE SCALE GENOMIC DNA]</scope>
    <source>
        <strain evidence="2 3">CBS 123904</strain>
    </source>
</reference>
<feature type="signal peptide" evidence="1">
    <location>
        <begin position="1"/>
        <end position="18"/>
    </location>
</feature>
<dbReference type="Proteomes" id="UP001610446">
    <property type="component" value="Unassembled WGS sequence"/>
</dbReference>
<organism evidence="2 3">
    <name type="scientific">Aspergillus pseudoustus</name>
    <dbReference type="NCBI Taxonomy" id="1810923"/>
    <lineage>
        <taxon>Eukaryota</taxon>
        <taxon>Fungi</taxon>
        <taxon>Dikarya</taxon>
        <taxon>Ascomycota</taxon>
        <taxon>Pezizomycotina</taxon>
        <taxon>Eurotiomycetes</taxon>
        <taxon>Eurotiomycetidae</taxon>
        <taxon>Eurotiales</taxon>
        <taxon>Aspergillaceae</taxon>
        <taxon>Aspergillus</taxon>
        <taxon>Aspergillus subgen. Nidulantes</taxon>
    </lineage>
</organism>
<protein>
    <submittedName>
        <fullName evidence="2">Uncharacterized protein</fullName>
    </submittedName>
</protein>
<comment type="caution">
    <text evidence="2">The sequence shown here is derived from an EMBL/GenBank/DDBJ whole genome shotgun (WGS) entry which is preliminary data.</text>
</comment>
<evidence type="ECO:0000313" key="3">
    <source>
        <dbReference type="Proteomes" id="UP001610446"/>
    </source>
</evidence>
<dbReference type="EMBL" id="JBFXLU010000152">
    <property type="protein sequence ID" value="KAL2837941.1"/>
    <property type="molecule type" value="Genomic_DNA"/>
</dbReference>